<proteinExistence type="inferred from homology"/>
<dbReference type="RefSeq" id="WP_278012397.1">
    <property type="nucleotide sequence ID" value="NZ_CP121208.1"/>
</dbReference>
<evidence type="ECO:0000313" key="15">
    <source>
        <dbReference type="Proteomes" id="UP001215216"/>
    </source>
</evidence>
<dbReference type="GO" id="GO:0004308">
    <property type="term" value="F:exo-alpha-sialidase activity"/>
    <property type="evidence" value="ECO:0007669"/>
    <property type="project" value="UniProtKB-EC"/>
</dbReference>
<accession>A0ABY8FWS6</accession>
<dbReference type="Pfam" id="PF13088">
    <property type="entry name" value="BNR_2"/>
    <property type="match status" value="1"/>
</dbReference>
<keyword evidence="6 11" id="KW-0732">Signal</keyword>
<keyword evidence="14" id="KW-0378">Hydrolase</keyword>
<comment type="similarity">
    <text evidence="2">Belongs to the glycosyl hydrolase 33 family.</text>
</comment>
<dbReference type="NCBIfam" id="TIGR01167">
    <property type="entry name" value="LPXTG_anchor"/>
    <property type="match status" value="1"/>
</dbReference>
<keyword evidence="8" id="KW-0175">Coiled coil</keyword>
<name>A0ABY8FWS6_9ACTO</name>
<dbReference type="Pfam" id="PF00746">
    <property type="entry name" value="Gram_pos_anchor"/>
    <property type="match status" value="1"/>
</dbReference>
<dbReference type="InterPro" id="IPR019931">
    <property type="entry name" value="LPXTG_anchor"/>
</dbReference>
<dbReference type="InterPro" id="IPR011040">
    <property type="entry name" value="Sialidase"/>
</dbReference>
<dbReference type="CDD" id="cd15482">
    <property type="entry name" value="Sialidase_non-viral"/>
    <property type="match status" value="1"/>
</dbReference>
<evidence type="ECO:0000256" key="11">
    <source>
        <dbReference type="SAM" id="SignalP"/>
    </source>
</evidence>
<keyword evidence="4" id="KW-0134">Cell wall</keyword>
<evidence type="ECO:0000256" key="8">
    <source>
        <dbReference type="SAM" id="Coils"/>
    </source>
</evidence>
<dbReference type="PANTHER" id="PTHR10628:SF30">
    <property type="entry name" value="EXO-ALPHA-SIALIDASE"/>
    <property type="match status" value="1"/>
</dbReference>
<feature type="compositionally biased region" description="Low complexity" evidence="9">
    <location>
        <begin position="625"/>
        <end position="636"/>
    </location>
</feature>
<feature type="domain" description="Gram-positive cocci surface proteins LPxTG" evidence="12">
    <location>
        <begin position="644"/>
        <end position="680"/>
    </location>
</feature>
<evidence type="ECO:0000256" key="3">
    <source>
        <dbReference type="ARBA" id="ARBA00012733"/>
    </source>
</evidence>
<evidence type="ECO:0000256" key="9">
    <source>
        <dbReference type="SAM" id="MobiDB-lite"/>
    </source>
</evidence>
<dbReference type="InterPro" id="IPR036278">
    <property type="entry name" value="Sialidase_sf"/>
</dbReference>
<dbReference type="PANTHER" id="PTHR10628">
    <property type="entry name" value="SIALIDASE"/>
    <property type="match status" value="1"/>
</dbReference>
<keyword evidence="10" id="KW-0812">Transmembrane</keyword>
<comment type="catalytic activity">
    <reaction evidence="1">
        <text>Hydrolysis of alpha-(2-&gt;3)-, alpha-(2-&gt;6)-, alpha-(2-&gt;8)- glycosidic linkages of terminal sialic acid residues in oligosaccharides, glycoproteins, glycolipids, colominic acid and synthetic substrates.</text>
        <dbReference type="EC" id="3.2.1.18"/>
    </reaction>
</comment>
<dbReference type="InterPro" id="IPR026856">
    <property type="entry name" value="Sialidase_fam"/>
</dbReference>
<dbReference type="Proteomes" id="UP001215216">
    <property type="component" value="Chromosome"/>
</dbReference>
<feature type="chain" id="PRO_5047077159" description="exo-alpha-sialidase" evidence="11">
    <location>
        <begin position="35"/>
        <end position="681"/>
    </location>
</feature>
<evidence type="ECO:0000259" key="12">
    <source>
        <dbReference type="Pfam" id="PF00746"/>
    </source>
</evidence>
<keyword evidence="7" id="KW-0572">Peptidoglycan-anchor</keyword>
<dbReference type="SUPFAM" id="SSF50939">
    <property type="entry name" value="Sialidases"/>
    <property type="match status" value="1"/>
</dbReference>
<feature type="region of interest" description="Disordered" evidence="9">
    <location>
        <begin position="589"/>
        <end position="608"/>
    </location>
</feature>
<feature type="coiled-coil region" evidence="8">
    <location>
        <begin position="512"/>
        <end position="588"/>
    </location>
</feature>
<feature type="compositionally biased region" description="Basic and acidic residues" evidence="9">
    <location>
        <begin position="598"/>
        <end position="608"/>
    </location>
</feature>
<feature type="region of interest" description="Disordered" evidence="9">
    <location>
        <begin position="616"/>
        <end position="647"/>
    </location>
</feature>
<feature type="domain" description="Sialidase" evidence="13">
    <location>
        <begin position="154"/>
        <end position="476"/>
    </location>
</feature>
<dbReference type="EC" id="3.2.1.18" evidence="3"/>
<evidence type="ECO:0000256" key="1">
    <source>
        <dbReference type="ARBA" id="ARBA00000427"/>
    </source>
</evidence>
<keyword evidence="10" id="KW-1133">Transmembrane helix</keyword>
<feature type="transmembrane region" description="Helical" evidence="10">
    <location>
        <begin position="657"/>
        <end position="674"/>
    </location>
</feature>
<evidence type="ECO:0000256" key="5">
    <source>
        <dbReference type="ARBA" id="ARBA00022525"/>
    </source>
</evidence>
<keyword evidence="15" id="KW-1185">Reference proteome</keyword>
<evidence type="ECO:0000256" key="4">
    <source>
        <dbReference type="ARBA" id="ARBA00022512"/>
    </source>
</evidence>
<protein>
    <recommendedName>
        <fullName evidence="3">exo-alpha-sialidase</fullName>
        <ecNumber evidence="3">3.2.1.18</ecNumber>
    </recommendedName>
</protein>
<keyword evidence="14" id="KW-0326">Glycosidase</keyword>
<evidence type="ECO:0000256" key="2">
    <source>
        <dbReference type="ARBA" id="ARBA00009348"/>
    </source>
</evidence>
<evidence type="ECO:0000259" key="13">
    <source>
        <dbReference type="Pfam" id="PF13088"/>
    </source>
</evidence>
<evidence type="ECO:0000256" key="10">
    <source>
        <dbReference type="SAM" id="Phobius"/>
    </source>
</evidence>
<dbReference type="Gene3D" id="2.120.10.10">
    <property type="match status" value="1"/>
</dbReference>
<keyword evidence="10" id="KW-0472">Membrane</keyword>
<keyword evidence="5" id="KW-0964">Secreted</keyword>
<evidence type="ECO:0000256" key="6">
    <source>
        <dbReference type="ARBA" id="ARBA00022729"/>
    </source>
</evidence>
<gene>
    <name evidence="14" type="ORF">P7079_06120</name>
</gene>
<organism evidence="14 15">
    <name type="scientific">Arcanobacterium canis</name>
    <dbReference type="NCBI Taxonomy" id="999183"/>
    <lineage>
        <taxon>Bacteria</taxon>
        <taxon>Bacillati</taxon>
        <taxon>Actinomycetota</taxon>
        <taxon>Actinomycetes</taxon>
        <taxon>Actinomycetales</taxon>
        <taxon>Actinomycetaceae</taxon>
        <taxon>Arcanobacterium</taxon>
    </lineage>
</organism>
<evidence type="ECO:0000256" key="7">
    <source>
        <dbReference type="ARBA" id="ARBA00023088"/>
    </source>
</evidence>
<reference evidence="14 15" key="1">
    <citation type="submission" date="2023-03" db="EMBL/GenBank/DDBJ databases">
        <title>Complete genome of Arcanobacterium canis strain DSM 25104 isolated in 2010 from a canine otitis externa in Germany.</title>
        <authorList>
            <person name="Borowiak M."/>
            <person name="Kreitlow A."/>
            <person name="Malorny B."/>
            <person name="Laemmler C."/>
            <person name="Prenger-Berninghoff E."/>
            <person name="Ploetz M."/>
            <person name="Abdulmawjood A."/>
        </authorList>
    </citation>
    <scope>NUCLEOTIDE SEQUENCE [LARGE SCALE GENOMIC DNA]</scope>
    <source>
        <strain evidence="14 15">DSM 25104</strain>
    </source>
</reference>
<evidence type="ECO:0000313" key="14">
    <source>
        <dbReference type="EMBL" id="WFM82971.1"/>
    </source>
</evidence>
<dbReference type="EMBL" id="CP121208">
    <property type="protein sequence ID" value="WFM82971.1"/>
    <property type="molecule type" value="Genomic_DNA"/>
</dbReference>
<feature type="signal peptide" evidence="11">
    <location>
        <begin position="1"/>
        <end position="34"/>
    </location>
</feature>
<sequence length="681" mass="73813">MKNRTFSKVAFTALAAGTLVIGNFVVAPTHSAFADEPQSPTNATAKTVAQAETGSVDKPVDETNTRQKYTGVAQPSVKFGLGGTITPNDQKITLKERDKDNKAWYRIPALTSTPGGDLIAAFDERPLSKGGSGAKLSREGFNGENWIKLLDKEWKNGEDSPNPNYIVQYRSTDNGKNWTREGYICEGVASGDREKISGCSDPSYVVDWETGTIFNFHVRSYLAGIQSSQKGNAATDRNVIHVEVSESHDDGKTWTHKIITDQATPDANAQWRFAASGQGVQLTHPKHKGWLIQQFTRSDSPAGSGTQQAFSLISKDHGKTWEAGKSVGTKMDENKVVELSNGDLLLTSRNSGGPGKYDGVSHNRDAHRWQALSTDGGFTWGEVTQMPDIKEGKTNGQILRAFPMAKEEDPAAKILLYASSAAIRDQNSRGENNDRYRATIYLSCDNGTSWKQQKMFNEDTTGYITIAVQPDGRVGMLTEDGKDGYKDYGIYYRNFDIDYVGHCAGVKEYVKINALNEKVSSLESKLGDATAEAKKAKEELAVARNELMATTKLKDQLAEQAQAKQKEVAKLEADKTALGTEIKKLKAAQDSQATTNNKAREENALKETKSMMINSTVKKKSGTDQSAASQSTASTAPNAKAGADSAPALPHTGANTLMATVSSVLLVLGGLALAKRTKREG</sequence>